<dbReference type="Pfam" id="PF09768">
    <property type="entry name" value="Peptidase_M76"/>
    <property type="match status" value="1"/>
</dbReference>
<keyword evidence="5" id="KW-0482">Metalloprotease</keyword>
<feature type="compositionally biased region" description="Low complexity" evidence="6">
    <location>
        <begin position="1"/>
        <end position="23"/>
    </location>
</feature>
<dbReference type="GO" id="GO:0006508">
    <property type="term" value="P:proteolysis"/>
    <property type="evidence" value="ECO:0007669"/>
    <property type="project" value="UniProtKB-KW"/>
</dbReference>
<evidence type="ECO:0000313" key="7">
    <source>
        <dbReference type="EMBL" id="KAL3765204.1"/>
    </source>
</evidence>
<sequence length="411" mass="43529">MANNNSAAPYSSSSAPASSSSSMPPRPPPQPSAASSSSSVATIGRECAKCLSYLTRALDGGTATASSSSRPATLLRALGVISPIDGRRTNIAENNENGSGVDRGSNSSSNNKIYELTPNGRGVMIRLEDHHAHNKYNNNSNSNEGTANVENVRDSQHRESMVMVGSSGDNSHQQQKQPQHKEPIHRRLSNAASQLASNITSGQNNNTGIVLTTSPLSSSSPSSHNASTKDSSITTITIECSPCGSDTRAEASARAYVRGPDPLGIVLCSNRLASQREIEEVLVHELVHIYDVHVRQMDLRDCKQLAYSEVRAAREAECGNRMTSFTTNICAKDRAIVATRNMFPDEGKKCVCDVFDAAVKDYAPFLVGSGGGSSEDGVGGGVPRTSSNNSTFSSATFASKPSPLPPRQSDR</sequence>
<feature type="region of interest" description="Disordered" evidence="6">
    <location>
        <begin position="160"/>
        <end position="185"/>
    </location>
</feature>
<keyword evidence="4" id="KW-0378">Hydrolase</keyword>
<gene>
    <name evidence="7" type="ORF">ACHAWU_010395</name>
</gene>
<dbReference type="Proteomes" id="UP001530293">
    <property type="component" value="Unassembled WGS sequence"/>
</dbReference>
<feature type="compositionally biased region" description="Polar residues" evidence="6">
    <location>
        <begin position="91"/>
        <end position="112"/>
    </location>
</feature>
<evidence type="ECO:0000313" key="8">
    <source>
        <dbReference type="Proteomes" id="UP001530293"/>
    </source>
</evidence>
<evidence type="ECO:0000256" key="4">
    <source>
        <dbReference type="ARBA" id="ARBA00022801"/>
    </source>
</evidence>
<feature type="region of interest" description="Disordered" evidence="6">
    <location>
        <begin position="371"/>
        <end position="411"/>
    </location>
</feature>
<dbReference type="PANTHER" id="PTHR21711">
    <property type="entry name" value="MITOCHONDRIAL INNER MEMBRANE PROTEASE"/>
    <property type="match status" value="1"/>
</dbReference>
<dbReference type="PANTHER" id="PTHR21711:SF0">
    <property type="entry name" value="MITOCHONDRIAL INNER MEMBRANE PROTEASE ATP23 HOMOLOG"/>
    <property type="match status" value="1"/>
</dbReference>
<keyword evidence="3" id="KW-0479">Metal-binding</keyword>
<dbReference type="InterPro" id="IPR019165">
    <property type="entry name" value="Peptidase_M76_ATP23"/>
</dbReference>
<protein>
    <recommendedName>
        <fullName evidence="9">Mitochondrial inner membrane protease ATP23</fullName>
    </recommendedName>
</protein>
<feature type="region of interest" description="Disordered" evidence="6">
    <location>
        <begin position="1"/>
        <end position="39"/>
    </location>
</feature>
<organism evidence="7 8">
    <name type="scientific">Discostella pseudostelligera</name>
    <dbReference type="NCBI Taxonomy" id="259834"/>
    <lineage>
        <taxon>Eukaryota</taxon>
        <taxon>Sar</taxon>
        <taxon>Stramenopiles</taxon>
        <taxon>Ochrophyta</taxon>
        <taxon>Bacillariophyta</taxon>
        <taxon>Coscinodiscophyceae</taxon>
        <taxon>Thalassiosirophycidae</taxon>
        <taxon>Stephanodiscales</taxon>
        <taxon>Stephanodiscaceae</taxon>
        <taxon>Discostella</taxon>
    </lineage>
</organism>
<evidence type="ECO:0000256" key="2">
    <source>
        <dbReference type="ARBA" id="ARBA00022670"/>
    </source>
</evidence>
<accession>A0ABD3MMR4</accession>
<evidence type="ECO:0008006" key="9">
    <source>
        <dbReference type="Google" id="ProtNLM"/>
    </source>
</evidence>
<feature type="region of interest" description="Disordered" evidence="6">
    <location>
        <begin position="89"/>
        <end position="112"/>
    </location>
</feature>
<evidence type="ECO:0000256" key="5">
    <source>
        <dbReference type="ARBA" id="ARBA00023049"/>
    </source>
</evidence>
<dbReference type="GO" id="GO:0008237">
    <property type="term" value="F:metallopeptidase activity"/>
    <property type="evidence" value="ECO:0007669"/>
    <property type="project" value="UniProtKB-KW"/>
</dbReference>
<dbReference type="AlphaFoldDB" id="A0ABD3MMR4"/>
<feature type="compositionally biased region" description="Gly residues" evidence="6">
    <location>
        <begin position="371"/>
        <end position="382"/>
    </location>
</feature>
<keyword evidence="8" id="KW-1185">Reference proteome</keyword>
<evidence type="ECO:0000256" key="6">
    <source>
        <dbReference type="SAM" id="MobiDB-lite"/>
    </source>
</evidence>
<reference evidence="7 8" key="1">
    <citation type="submission" date="2024-10" db="EMBL/GenBank/DDBJ databases">
        <title>Updated reference genomes for cyclostephanoid diatoms.</title>
        <authorList>
            <person name="Roberts W.R."/>
            <person name="Alverson A.J."/>
        </authorList>
    </citation>
    <scope>NUCLEOTIDE SEQUENCE [LARGE SCALE GENOMIC DNA]</scope>
    <source>
        <strain evidence="7 8">AJA232-27</strain>
    </source>
</reference>
<name>A0ABD3MMR4_9STRA</name>
<evidence type="ECO:0000256" key="3">
    <source>
        <dbReference type="ARBA" id="ARBA00022723"/>
    </source>
</evidence>
<comment type="similarity">
    <text evidence="1">Belongs to the peptidase M76 family.</text>
</comment>
<feature type="compositionally biased region" description="Low complexity" evidence="6">
    <location>
        <begin position="386"/>
        <end position="399"/>
    </location>
</feature>
<proteinExistence type="inferred from homology"/>
<feature type="compositionally biased region" description="Pro residues" evidence="6">
    <location>
        <begin position="402"/>
        <end position="411"/>
    </location>
</feature>
<evidence type="ECO:0000256" key="1">
    <source>
        <dbReference type="ARBA" id="ARBA00009915"/>
    </source>
</evidence>
<dbReference type="EMBL" id="JALLBG020000097">
    <property type="protein sequence ID" value="KAL3765204.1"/>
    <property type="molecule type" value="Genomic_DNA"/>
</dbReference>
<dbReference type="GO" id="GO:0046872">
    <property type="term" value="F:metal ion binding"/>
    <property type="evidence" value="ECO:0007669"/>
    <property type="project" value="UniProtKB-KW"/>
</dbReference>
<keyword evidence="2" id="KW-0645">Protease</keyword>
<comment type="caution">
    <text evidence="7">The sequence shown here is derived from an EMBL/GenBank/DDBJ whole genome shotgun (WGS) entry which is preliminary data.</text>
</comment>